<reference evidence="1" key="1">
    <citation type="submission" date="2020-08" db="EMBL/GenBank/DDBJ databases">
        <title>Genome public.</title>
        <authorList>
            <person name="Liu C."/>
            <person name="Sun Q."/>
        </authorList>
    </citation>
    <scope>NUCLEOTIDE SEQUENCE</scope>
    <source>
        <strain evidence="1">NSJ-12</strain>
    </source>
</reference>
<organism evidence="1 2">
    <name type="scientific">Zhenhengia yiwuensis</name>
    <dbReference type="NCBI Taxonomy" id="2763666"/>
    <lineage>
        <taxon>Bacteria</taxon>
        <taxon>Bacillati</taxon>
        <taxon>Bacillota</taxon>
        <taxon>Clostridia</taxon>
        <taxon>Lachnospirales</taxon>
        <taxon>Lachnospiraceae</taxon>
        <taxon>Zhenhengia</taxon>
    </lineage>
</organism>
<proteinExistence type="predicted"/>
<gene>
    <name evidence="1" type="ORF">H8718_16345</name>
</gene>
<dbReference type="EMBL" id="JACRSY010000036">
    <property type="protein sequence ID" value="MBC8581088.1"/>
    <property type="molecule type" value="Genomic_DNA"/>
</dbReference>
<dbReference type="AlphaFoldDB" id="A0A926EN42"/>
<dbReference type="Proteomes" id="UP000655830">
    <property type="component" value="Unassembled WGS sequence"/>
</dbReference>
<dbReference type="RefSeq" id="WP_249333829.1">
    <property type="nucleotide sequence ID" value="NZ_JACRSY010000036.1"/>
</dbReference>
<evidence type="ECO:0000313" key="2">
    <source>
        <dbReference type="Proteomes" id="UP000655830"/>
    </source>
</evidence>
<sequence>MKLDYKKLTEDLIKAKEAAKKAVMGEDGGTANLDSMTIALPGAREEKVIQAVKDAGLYTRGRRKWIGTRYFISIPIAAQGNDRCRQVDAMCEVMQKQGYDVLAYHQID</sequence>
<name>A0A926EN42_9FIRM</name>
<keyword evidence="2" id="KW-1185">Reference proteome</keyword>
<comment type="caution">
    <text evidence="1">The sequence shown here is derived from an EMBL/GenBank/DDBJ whole genome shotgun (WGS) entry which is preliminary data.</text>
</comment>
<accession>A0A926EN42</accession>
<protein>
    <submittedName>
        <fullName evidence="1">Uncharacterized protein</fullName>
    </submittedName>
</protein>
<evidence type="ECO:0000313" key="1">
    <source>
        <dbReference type="EMBL" id="MBC8581088.1"/>
    </source>
</evidence>